<keyword evidence="11 12" id="KW-0670">Pyruvate</keyword>
<feature type="topological domain" description="Mitochondrial matrix" evidence="12">
    <location>
        <begin position="1"/>
        <end position="40"/>
    </location>
</feature>
<keyword evidence="4 12" id="KW-0210">Decarboxylase</keyword>
<keyword evidence="5 12" id="KW-1133">Transmembrane helix</keyword>
<dbReference type="GO" id="GO:0004609">
    <property type="term" value="F:phosphatidylserine decarboxylase activity"/>
    <property type="evidence" value="ECO:0007669"/>
    <property type="project" value="UniProtKB-UniRule"/>
</dbReference>
<feature type="site" description="Cleavage (non-hydrolytic); by autocatalysis" evidence="12">
    <location>
        <begin position="418"/>
        <end position="419"/>
    </location>
</feature>
<dbReference type="EMBL" id="BTGB01000009">
    <property type="protein sequence ID" value="GMM48208.1"/>
    <property type="molecule type" value="Genomic_DNA"/>
</dbReference>
<feature type="active site" description="Charge relay system; for autoendoproteolytic cleavage activity" evidence="12">
    <location>
        <position position="419"/>
    </location>
</feature>
<keyword evidence="15" id="KW-1185">Reference proteome</keyword>
<evidence type="ECO:0000256" key="3">
    <source>
        <dbReference type="ARBA" id="ARBA00022692"/>
    </source>
</evidence>
<dbReference type="AlphaFoldDB" id="A0AAV5RBR1"/>
<feature type="active site" description="Schiff-base intermediate with substrate; via pyruvic acid; for decarboxylase activity" evidence="12">
    <location>
        <position position="419"/>
    </location>
</feature>
<evidence type="ECO:0000256" key="7">
    <source>
        <dbReference type="ARBA" id="ARBA00023136"/>
    </source>
</evidence>
<feature type="modified residue" description="Pyruvic acid (Ser); by autocatalysis" evidence="12">
    <location>
        <position position="419"/>
    </location>
</feature>
<dbReference type="InterPro" id="IPR033661">
    <property type="entry name" value="PSD_type1_euk"/>
</dbReference>
<accession>A0AAV5RBR1</accession>
<evidence type="ECO:0000256" key="8">
    <source>
        <dbReference type="ARBA" id="ARBA00023209"/>
    </source>
</evidence>
<comment type="similarity">
    <text evidence="12">Belongs to the phosphatidylserine decarboxylase family. PSD-B subfamily. Eukaryotic type I sub-subfamily.</text>
</comment>
<gene>
    <name evidence="12" type="primary">PSD1</name>
    <name evidence="14" type="ORF">DAPK24_048060</name>
</gene>
<dbReference type="InterPro" id="IPR033177">
    <property type="entry name" value="PSD-B"/>
</dbReference>
<comment type="caution">
    <text evidence="14">The sequence shown here is derived from an EMBL/GenBank/DDBJ whole genome shotgun (WGS) entry which is preliminary data.</text>
</comment>
<dbReference type="Proteomes" id="UP001378960">
    <property type="component" value="Unassembled WGS sequence"/>
</dbReference>
<feature type="compositionally biased region" description="Low complexity" evidence="13">
    <location>
        <begin position="255"/>
        <end position="267"/>
    </location>
</feature>
<evidence type="ECO:0000256" key="4">
    <source>
        <dbReference type="ARBA" id="ARBA00022793"/>
    </source>
</evidence>
<comment type="PTM">
    <text evidence="12">Is synthesized initially as an inactive proenzyme. Formation of the active enzyme involves a self-maturation process in which the active site pyruvoyl group is generated from an internal serine residue via an autocatalytic post-translational modification. Two non-identical subunits are generated from the proenzyme in this reaction, and the pyruvate is formed at the N-terminus of the alpha chain, which is derived from the carboxyl end of the proenzyme. The autoendoproteolytic cleavage occurs by a canonical serine protease mechanism, in which the side chain hydroxyl group of the serine supplies its oxygen atom to form the C-terminus of the beta chain, while the remainder of the serine residue undergoes an oxidative deamination to produce ammonia and the pyruvoyl prosthetic group on the alpha chain. During this reaction, the Ser that is part of the protease active site of the proenzyme becomes the pyruvoyl prosthetic group, which constitutes an essential element of the active site of the mature decarboxylase.</text>
</comment>
<comment type="pathway">
    <text evidence="1">Lipid metabolism.</text>
</comment>
<dbReference type="PANTHER" id="PTHR10067:SF6">
    <property type="entry name" value="PHOSPHATIDYLSERINE DECARBOXYLASE PROENZYME, MITOCHONDRIAL"/>
    <property type="match status" value="1"/>
</dbReference>
<dbReference type="Pfam" id="PF02666">
    <property type="entry name" value="PS_Dcarbxylase"/>
    <property type="match status" value="2"/>
</dbReference>
<dbReference type="PANTHER" id="PTHR10067">
    <property type="entry name" value="PHOSPHATIDYLSERINE DECARBOXYLASE"/>
    <property type="match status" value="1"/>
</dbReference>
<keyword evidence="10 12" id="KW-1208">Phospholipid metabolism</keyword>
<dbReference type="GO" id="GO:0016540">
    <property type="term" value="P:protein autoprocessing"/>
    <property type="evidence" value="ECO:0007669"/>
    <property type="project" value="UniProtKB-UniRule"/>
</dbReference>
<dbReference type="InterPro" id="IPR003817">
    <property type="entry name" value="PS_Dcarbxylase"/>
</dbReference>
<dbReference type="GO" id="GO:0005743">
    <property type="term" value="C:mitochondrial inner membrane"/>
    <property type="evidence" value="ECO:0007669"/>
    <property type="project" value="UniProtKB-SubCell"/>
</dbReference>
<evidence type="ECO:0000256" key="9">
    <source>
        <dbReference type="ARBA" id="ARBA00023239"/>
    </source>
</evidence>
<comment type="function">
    <text evidence="12">Catalyzes the formation of phosphatidylethanolamine (PtdEtn) from phosphatidylserine (PtdSer). Plays a central role in phospholipid metabolism and in the interorganelle trafficking of phosphatidylserine.</text>
</comment>
<evidence type="ECO:0000256" key="13">
    <source>
        <dbReference type="SAM" id="MobiDB-lite"/>
    </source>
</evidence>
<comment type="subcellular location">
    <molecule>Phosphatidylserine decarboxylase 1 beta chain</molecule>
    <subcellularLocation>
        <location evidence="12">Mitochondrion inner membrane</location>
        <topology evidence="12">Single-pass membrane protein</topology>
        <orientation evidence="12">Intermembrane side</orientation>
    </subcellularLocation>
</comment>
<comment type="cofactor">
    <cofactor evidence="12">
        <name>pyruvate</name>
        <dbReference type="ChEBI" id="CHEBI:15361"/>
    </cofactor>
    <text evidence="12">Binds 1 pyruvoyl group covalently per subunit.</text>
</comment>
<proteinExistence type="inferred from homology"/>
<keyword evidence="12" id="KW-0496">Mitochondrion</keyword>
<feature type="chain" id="PRO_5043071067" description="Phosphatidylserine decarboxylase 1 beta chain" evidence="12">
    <location>
        <begin position="1"/>
        <end position="418"/>
    </location>
</feature>
<feature type="active site" description="Charge relay system; for autoendoproteolytic cleavage activity" evidence="12">
    <location>
        <position position="302"/>
    </location>
</feature>
<feature type="chain" id="PRO_5043071068" description="Phosphatidylserine decarboxylase 1 alpha chain" evidence="12">
    <location>
        <begin position="419"/>
        <end position="450"/>
    </location>
</feature>
<comment type="pathway">
    <text evidence="12">Phospholipid metabolism; phosphatidylethanolamine biosynthesis; phosphatidylethanolamine from CDP-diacylglycerol: step 2/2.</text>
</comment>
<feature type="region of interest" description="Disordered" evidence="13">
    <location>
        <begin position="255"/>
        <end position="277"/>
    </location>
</feature>
<dbReference type="EC" id="4.1.1.65" evidence="12"/>
<evidence type="ECO:0000256" key="12">
    <source>
        <dbReference type="HAMAP-Rule" id="MF_03208"/>
    </source>
</evidence>
<keyword evidence="3 12" id="KW-0812">Transmembrane</keyword>
<keyword evidence="6 12" id="KW-0443">Lipid metabolism</keyword>
<sequence length="450" mass="50680">MSMMKKLSVNPLHPIRRFATIPNNPRLLPKPPSPSTPTSIAMLAIVTVGVFLIYVKNNNNNDDNNNNNNSNDTTAYPRPTSWPLFIYSWLPLNVVSRIWGSINNFIIPTPLRSPAFKLYSFMFNVNLNDMQDQNLQNYQNLSQFFYRSIKKSVRPIDENSILTSPSDGTILGFGKVSSNATIDQVKGITYTLNQLLGTPESDKIIHSQIQNCQICHPDIESNSLKHLTPIPNLHPHASVLTSNPSLPNLPTLKNINTTSSNNNNNNNKDFIESAPAPNDTIPENDLFYTVIYLAPGDYHRFHSPTNWVTTTRRHFIGQLYSVAPYFQKTFQNLFVLNERVALLGYWKYGFFSMTPVGATNVGSIKLNFDKDLLTNTNRINGVKVKKHTCYESHYTNASKTLKGHPLFKGDEMGGFMLGSTVVLVFEAPKSFKFKINENEKVKMGQALGDI</sequence>
<keyword evidence="7 12" id="KW-0472">Membrane</keyword>
<evidence type="ECO:0000256" key="11">
    <source>
        <dbReference type="ARBA" id="ARBA00023317"/>
    </source>
</evidence>
<comment type="subunit">
    <text evidence="12">Heterodimer of a large membrane-associated beta subunit and a small pyruvoyl-containing alpha subunit.</text>
</comment>
<evidence type="ECO:0000256" key="6">
    <source>
        <dbReference type="ARBA" id="ARBA00023098"/>
    </source>
</evidence>
<comment type="catalytic activity">
    <reaction evidence="12">
        <text>a 1,2-diacyl-sn-glycero-3-phospho-L-serine + H(+) = a 1,2-diacyl-sn-glycero-3-phosphoethanolamine + CO2</text>
        <dbReference type="Rhea" id="RHEA:20828"/>
        <dbReference type="ChEBI" id="CHEBI:15378"/>
        <dbReference type="ChEBI" id="CHEBI:16526"/>
        <dbReference type="ChEBI" id="CHEBI:57262"/>
        <dbReference type="ChEBI" id="CHEBI:64612"/>
        <dbReference type="EC" id="4.1.1.65"/>
    </reaction>
</comment>
<evidence type="ECO:0000256" key="1">
    <source>
        <dbReference type="ARBA" id="ARBA00005189"/>
    </source>
</evidence>
<feature type="topological domain" description="Mitochondrial intermembrane" evidence="12">
    <location>
        <begin position="60"/>
        <end position="450"/>
    </location>
</feature>
<protein>
    <recommendedName>
        <fullName evidence="12">Phosphatidylserine decarboxylase proenzyme 1, mitochondrial</fullName>
        <ecNumber evidence="12">4.1.1.65</ecNumber>
    </recommendedName>
    <component>
        <recommendedName>
            <fullName evidence="12">Phosphatidylserine decarboxylase 1 beta chain</fullName>
        </recommendedName>
    </component>
    <component>
        <recommendedName>
            <fullName evidence="12">Phosphatidylserine decarboxylase 1 alpha chain</fullName>
        </recommendedName>
    </component>
</protein>
<name>A0AAV5RBR1_PICKL</name>
<keyword evidence="12" id="KW-0865">Zymogen</keyword>
<comment type="subcellular location">
    <molecule>Phosphatidylserine decarboxylase 1 alpha chain</molecule>
    <subcellularLocation>
        <location evidence="12">Mitochondrion inner membrane</location>
        <topology evidence="12">Peripheral membrane protein</topology>
        <orientation evidence="12">Intermembrane side</orientation>
    </subcellularLocation>
    <text evidence="12">Anchored to the mitochondrial inner membrane through its interaction with the integral membrane beta chain.</text>
</comment>
<evidence type="ECO:0000256" key="2">
    <source>
        <dbReference type="ARBA" id="ARBA00022516"/>
    </source>
</evidence>
<keyword evidence="9 12" id="KW-0456">Lyase</keyword>
<reference evidence="14 15" key="1">
    <citation type="journal article" date="2023" name="Elife">
        <title>Identification of key yeast species and microbe-microbe interactions impacting larval growth of Drosophila in the wild.</title>
        <authorList>
            <person name="Mure A."/>
            <person name="Sugiura Y."/>
            <person name="Maeda R."/>
            <person name="Honda K."/>
            <person name="Sakurai N."/>
            <person name="Takahashi Y."/>
            <person name="Watada M."/>
            <person name="Katoh T."/>
            <person name="Gotoh A."/>
            <person name="Gotoh Y."/>
            <person name="Taniguchi I."/>
            <person name="Nakamura K."/>
            <person name="Hayashi T."/>
            <person name="Katayama T."/>
            <person name="Uemura T."/>
            <person name="Hattori Y."/>
        </authorList>
    </citation>
    <scope>NUCLEOTIDE SEQUENCE [LARGE SCALE GENOMIC DNA]</scope>
    <source>
        <strain evidence="14 15">PK-24</strain>
    </source>
</reference>
<dbReference type="HAMAP" id="MF_03208">
    <property type="entry name" value="PS_decarb_PSD_B_type1_euk"/>
    <property type="match status" value="1"/>
</dbReference>
<organism evidence="14 15">
    <name type="scientific">Pichia kluyveri</name>
    <name type="common">Yeast</name>
    <dbReference type="NCBI Taxonomy" id="36015"/>
    <lineage>
        <taxon>Eukaryota</taxon>
        <taxon>Fungi</taxon>
        <taxon>Dikarya</taxon>
        <taxon>Ascomycota</taxon>
        <taxon>Saccharomycotina</taxon>
        <taxon>Pichiomycetes</taxon>
        <taxon>Pichiales</taxon>
        <taxon>Pichiaceae</taxon>
        <taxon>Pichia</taxon>
    </lineage>
</organism>
<dbReference type="GO" id="GO:0006646">
    <property type="term" value="P:phosphatidylethanolamine biosynthetic process"/>
    <property type="evidence" value="ECO:0007669"/>
    <property type="project" value="UniProtKB-UniRule"/>
</dbReference>
<evidence type="ECO:0000256" key="10">
    <source>
        <dbReference type="ARBA" id="ARBA00023264"/>
    </source>
</evidence>
<evidence type="ECO:0000313" key="14">
    <source>
        <dbReference type="EMBL" id="GMM48208.1"/>
    </source>
</evidence>
<keyword evidence="8 12" id="KW-0594">Phospholipid biosynthesis</keyword>
<keyword evidence="2 12" id="KW-0444">Lipid biosynthesis</keyword>
<dbReference type="NCBIfam" id="TIGR00163">
    <property type="entry name" value="PS_decarb"/>
    <property type="match status" value="1"/>
</dbReference>
<evidence type="ECO:0000313" key="15">
    <source>
        <dbReference type="Proteomes" id="UP001378960"/>
    </source>
</evidence>
<feature type="active site" description="Charge relay system; for autoendoproteolytic cleavage activity" evidence="12">
    <location>
        <position position="167"/>
    </location>
</feature>
<keyword evidence="12" id="KW-0999">Mitochondrion inner membrane</keyword>
<evidence type="ECO:0000256" key="5">
    <source>
        <dbReference type="ARBA" id="ARBA00022989"/>
    </source>
</evidence>